<dbReference type="InterPro" id="IPR050855">
    <property type="entry name" value="NDM-1-like"/>
</dbReference>
<comment type="catalytic activity">
    <reaction evidence="3">
        <text>3',5'-cyclic UMP + H2O = UMP + H(+)</text>
        <dbReference type="Rhea" id="RHEA:70575"/>
        <dbReference type="ChEBI" id="CHEBI:15377"/>
        <dbReference type="ChEBI" id="CHEBI:15378"/>
        <dbReference type="ChEBI" id="CHEBI:57865"/>
        <dbReference type="ChEBI" id="CHEBI:184387"/>
    </reaction>
    <physiologicalReaction direction="left-to-right" evidence="3">
        <dbReference type="Rhea" id="RHEA:70576"/>
    </physiologicalReaction>
</comment>
<dbReference type="RefSeq" id="WP_049740647.1">
    <property type="nucleotide sequence ID" value="NZ_BJON01000004.1"/>
</dbReference>
<gene>
    <name evidence="6" type="ORF">ADS79_22865</name>
    <name evidence="5" type="ORF">BRE01_09730</name>
</gene>
<proteinExistence type="predicted"/>
<evidence type="ECO:0000313" key="5">
    <source>
        <dbReference type="EMBL" id="GED67271.1"/>
    </source>
</evidence>
<evidence type="ECO:0000256" key="2">
    <source>
        <dbReference type="ARBA" id="ARBA00034301"/>
    </source>
</evidence>
<evidence type="ECO:0000256" key="1">
    <source>
        <dbReference type="ARBA" id="ARBA00034221"/>
    </source>
</evidence>
<evidence type="ECO:0000313" key="7">
    <source>
        <dbReference type="Proteomes" id="UP000036834"/>
    </source>
</evidence>
<dbReference type="EMBL" id="BJON01000004">
    <property type="protein sequence ID" value="GED67271.1"/>
    <property type="molecule type" value="Genomic_DNA"/>
</dbReference>
<keyword evidence="6" id="KW-0378">Hydrolase</keyword>
<dbReference type="STRING" id="54915.ADS79_22865"/>
<organism evidence="6 7">
    <name type="scientific">Brevibacillus reuszeri</name>
    <dbReference type="NCBI Taxonomy" id="54915"/>
    <lineage>
        <taxon>Bacteria</taxon>
        <taxon>Bacillati</taxon>
        <taxon>Bacillota</taxon>
        <taxon>Bacilli</taxon>
        <taxon>Bacillales</taxon>
        <taxon>Paenibacillaceae</taxon>
        <taxon>Brevibacillus</taxon>
    </lineage>
</organism>
<sequence>MKVATGVEMITLEAEAFGGKIAIHPTLLWNEQMAVLVDTGMPGSWELIRAAMIEAGVSPEKLKAVIITHQDIDHIGSLPEIVRALDGQIEVYAHELDQPYIEGKLPLFKTNPERMAAMLASLPEEERQKLQAVFANSPKAKVDKIVADGEVLPILGGIRVIHTPGHTPGHISLYLQDSKTLIAGDAMVYTGGALRGPVPQSTLDMETALQSLKKLQDTNIQAVICYHGGLCEDNAEEQLQALIQA</sequence>
<comment type="catalytic activity">
    <reaction evidence="1">
        <text>3',5'-cyclic CMP + H2O = CMP + H(+)</text>
        <dbReference type="Rhea" id="RHEA:72675"/>
        <dbReference type="ChEBI" id="CHEBI:15377"/>
        <dbReference type="ChEBI" id="CHEBI:15378"/>
        <dbReference type="ChEBI" id="CHEBI:58003"/>
        <dbReference type="ChEBI" id="CHEBI:60377"/>
    </reaction>
    <physiologicalReaction direction="left-to-right" evidence="1">
        <dbReference type="Rhea" id="RHEA:72676"/>
    </physiologicalReaction>
</comment>
<dbReference type="InterPro" id="IPR036866">
    <property type="entry name" value="RibonucZ/Hydroxyglut_hydro"/>
</dbReference>
<reference evidence="6" key="2">
    <citation type="submission" date="2015-07" db="EMBL/GenBank/DDBJ databases">
        <title>MeaNS - Measles Nucleotide Surveillance Program.</title>
        <authorList>
            <person name="Tran T."/>
            <person name="Druce J."/>
        </authorList>
    </citation>
    <scope>NUCLEOTIDE SEQUENCE</scope>
    <source>
        <strain evidence="6">DSM 9887</strain>
    </source>
</reference>
<evidence type="ECO:0000259" key="4">
    <source>
        <dbReference type="SMART" id="SM00849"/>
    </source>
</evidence>
<dbReference type="Gene3D" id="3.60.15.10">
    <property type="entry name" value="Ribonuclease Z/Hydroxyacylglutathione hydrolase-like"/>
    <property type="match status" value="1"/>
</dbReference>
<name>A0A0K9YTT1_9BACL</name>
<evidence type="ECO:0000313" key="6">
    <source>
        <dbReference type="EMBL" id="KNB71605.1"/>
    </source>
</evidence>
<reference evidence="5 8" key="3">
    <citation type="submission" date="2019-06" db="EMBL/GenBank/DDBJ databases">
        <title>Whole genome shotgun sequence of Brevibacillus reuszeri NBRC 15719.</title>
        <authorList>
            <person name="Hosoyama A."/>
            <person name="Uohara A."/>
            <person name="Ohji S."/>
            <person name="Ichikawa N."/>
        </authorList>
    </citation>
    <scope>NUCLEOTIDE SEQUENCE [LARGE SCALE GENOMIC DNA]</scope>
    <source>
        <strain evidence="5 8">NBRC 15719</strain>
    </source>
</reference>
<dbReference type="Proteomes" id="UP000319578">
    <property type="component" value="Unassembled WGS sequence"/>
</dbReference>
<dbReference type="InterPro" id="IPR001279">
    <property type="entry name" value="Metallo-B-lactamas"/>
</dbReference>
<dbReference type="PANTHER" id="PTHR42951">
    <property type="entry name" value="METALLO-BETA-LACTAMASE DOMAIN-CONTAINING"/>
    <property type="match status" value="1"/>
</dbReference>
<dbReference type="EMBL" id="LGIQ01000009">
    <property type="protein sequence ID" value="KNB71605.1"/>
    <property type="molecule type" value="Genomic_DNA"/>
</dbReference>
<keyword evidence="8" id="KW-1185">Reference proteome</keyword>
<comment type="caution">
    <text evidence="6">The sequence shown here is derived from an EMBL/GenBank/DDBJ whole genome shotgun (WGS) entry which is preliminary data.</text>
</comment>
<accession>A0A0K9YTT1</accession>
<feature type="domain" description="Metallo-beta-lactamase" evidence="4">
    <location>
        <begin position="22"/>
        <end position="227"/>
    </location>
</feature>
<dbReference type="AlphaFoldDB" id="A0A0K9YTT1"/>
<dbReference type="Pfam" id="PF00753">
    <property type="entry name" value="Lactamase_B"/>
    <property type="match status" value="1"/>
</dbReference>
<protein>
    <submittedName>
        <fullName evidence="6">Hydrolase</fullName>
    </submittedName>
</protein>
<dbReference type="PANTHER" id="PTHR42951:SF15">
    <property type="entry name" value="METALLO-BETA-LACTAMASE SUPERFAMILY PROTEIN"/>
    <property type="match status" value="1"/>
</dbReference>
<dbReference type="SMART" id="SM00849">
    <property type="entry name" value="Lactamase_B"/>
    <property type="match status" value="1"/>
</dbReference>
<comment type="function">
    <text evidence="2">Counteracts the endogenous Pycsar antiviral defense system. Phosphodiesterase that enables metal-dependent hydrolysis of host cyclic nucleotide Pycsar defense signals such as cCMP and cUMP.</text>
</comment>
<dbReference type="PATRIC" id="fig|54915.3.peg.3705"/>
<dbReference type="Proteomes" id="UP000036834">
    <property type="component" value="Unassembled WGS sequence"/>
</dbReference>
<dbReference type="GO" id="GO:0016787">
    <property type="term" value="F:hydrolase activity"/>
    <property type="evidence" value="ECO:0007669"/>
    <property type="project" value="UniProtKB-KW"/>
</dbReference>
<evidence type="ECO:0000313" key="8">
    <source>
        <dbReference type="Proteomes" id="UP000319578"/>
    </source>
</evidence>
<evidence type="ECO:0000256" key="3">
    <source>
        <dbReference type="ARBA" id="ARBA00048505"/>
    </source>
</evidence>
<reference evidence="7" key="1">
    <citation type="submission" date="2015-07" db="EMBL/GenBank/DDBJ databases">
        <title>Genome sequencing project for genomic taxonomy and phylogenomics of Bacillus-like bacteria.</title>
        <authorList>
            <person name="Liu B."/>
            <person name="Wang J."/>
            <person name="Zhu Y."/>
            <person name="Liu G."/>
            <person name="Chen Q."/>
            <person name="Chen Z."/>
            <person name="Lan J."/>
            <person name="Che J."/>
            <person name="Ge C."/>
            <person name="Shi H."/>
            <person name="Pan Z."/>
            <person name="Liu X."/>
        </authorList>
    </citation>
    <scope>NUCLEOTIDE SEQUENCE [LARGE SCALE GENOMIC DNA]</scope>
    <source>
        <strain evidence="7">DSM 9887</strain>
    </source>
</reference>
<dbReference type="OrthoDB" id="9802248at2"/>
<dbReference type="CDD" id="cd07721">
    <property type="entry name" value="yflN-like_MBL-fold"/>
    <property type="match status" value="1"/>
</dbReference>
<dbReference type="SUPFAM" id="SSF56281">
    <property type="entry name" value="Metallo-hydrolase/oxidoreductase"/>
    <property type="match status" value="1"/>
</dbReference>